<feature type="non-terminal residue" evidence="1">
    <location>
        <position position="1"/>
    </location>
</feature>
<protein>
    <submittedName>
        <fullName evidence="1">Uncharacterized protein</fullName>
    </submittedName>
</protein>
<dbReference type="EMBL" id="JAAAUQ010003114">
    <property type="protein sequence ID" value="KAF9118858.1"/>
    <property type="molecule type" value="Genomic_DNA"/>
</dbReference>
<dbReference type="InterPro" id="IPR022185">
    <property type="entry name" value="DUF3712"/>
</dbReference>
<name>A0A9P5QZS3_9FUNG</name>
<evidence type="ECO:0000313" key="2">
    <source>
        <dbReference type="Proteomes" id="UP000748756"/>
    </source>
</evidence>
<dbReference type="Pfam" id="PF12505">
    <property type="entry name" value="DUF3712"/>
    <property type="match status" value="1"/>
</dbReference>
<keyword evidence="2" id="KW-1185">Reference proteome</keyword>
<dbReference type="OrthoDB" id="10039566at2759"/>
<organism evidence="1 2">
    <name type="scientific">Linnemannia schmuckeri</name>
    <dbReference type="NCBI Taxonomy" id="64567"/>
    <lineage>
        <taxon>Eukaryota</taxon>
        <taxon>Fungi</taxon>
        <taxon>Fungi incertae sedis</taxon>
        <taxon>Mucoromycota</taxon>
        <taxon>Mortierellomycotina</taxon>
        <taxon>Mortierellomycetes</taxon>
        <taxon>Mortierellales</taxon>
        <taxon>Mortierellaceae</taxon>
        <taxon>Linnemannia</taxon>
    </lineage>
</organism>
<dbReference type="GO" id="GO:0000329">
    <property type="term" value="C:fungal-type vacuole membrane"/>
    <property type="evidence" value="ECO:0007669"/>
    <property type="project" value="InterPro"/>
</dbReference>
<accession>A0A9P5QZS3</accession>
<comment type="caution">
    <text evidence="1">The sequence shown here is derived from an EMBL/GenBank/DDBJ whole genome shotgun (WGS) entry which is preliminary data.</text>
</comment>
<feature type="non-terminal residue" evidence="1">
    <location>
        <position position="297"/>
    </location>
</feature>
<dbReference type="Proteomes" id="UP000748756">
    <property type="component" value="Unassembled WGS sequence"/>
</dbReference>
<dbReference type="InterPro" id="IPR046368">
    <property type="entry name" value="Tag1"/>
</dbReference>
<sequence length="297" mass="30872">AALDLKNVPFTISDGAAFADFTSFALNNEKFEWTISTTGIVVNAMGASLPGVSMTKTVTLDGFNKLPGLQLLNYVISSIDDAGMHMTISASLSNPSTIGMTIPVSQFDTQFAGHVLGPAFAYNMALVPHSSSSFALNATIAADGTDKTPYIKGIFHNALTGVATPLTAQGVAAPGVSWLDAAIKSLLLDTALPPLQEAPISSVTINSMEMDFACATCVWAPTALSSITADTKLPFAMDVPIHQLAQNVQILDENGQVVGTLNTPYSDATTVGSKVSTNTPAAPLVVAEGSHDIYTAF</sequence>
<gene>
    <name evidence="1" type="ORF">BG015_006503</name>
</gene>
<reference evidence="1" key="1">
    <citation type="journal article" date="2020" name="Fungal Divers.">
        <title>Resolving the Mortierellaceae phylogeny through synthesis of multi-gene phylogenetics and phylogenomics.</title>
        <authorList>
            <person name="Vandepol N."/>
            <person name="Liber J."/>
            <person name="Desiro A."/>
            <person name="Na H."/>
            <person name="Kennedy M."/>
            <person name="Barry K."/>
            <person name="Grigoriev I.V."/>
            <person name="Miller A.N."/>
            <person name="O'Donnell K."/>
            <person name="Stajich J.E."/>
            <person name="Bonito G."/>
        </authorList>
    </citation>
    <scope>NUCLEOTIDE SEQUENCE</scope>
    <source>
        <strain evidence="1">NRRL 6426</strain>
    </source>
</reference>
<dbReference type="PANTHER" id="PTHR35895:SF1">
    <property type="entry name" value="LIPID-BINDING SERUM GLYCOPROTEIN C-TERMINAL DOMAIN-CONTAINING PROTEIN"/>
    <property type="match status" value="1"/>
</dbReference>
<dbReference type="AlphaFoldDB" id="A0A9P5QZS3"/>
<dbReference type="PANTHER" id="PTHR35895">
    <property type="entry name" value="CHROMOSOME 16, WHOLE GENOME SHOTGUN SEQUENCE"/>
    <property type="match status" value="1"/>
</dbReference>
<evidence type="ECO:0000313" key="1">
    <source>
        <dbReference type="EMBL" id="KAF9118858.1"/>
    </source>
</evidence>
<proteinExistence type="predicted"/>